<reference evidence="1 2" key="2">
    <citation type="journal article" date="2011" name="Stand. Genomic Sci.">
        <title>Complete genome sequence of Mahella australiensis type strain (50-1 BON).</title>
        <authorList>
            <person name="Sikorski J."/>
            <person name="Teshima H."/>
            <person name="Nolan M."/>
            <person name="Lucas S."/>
            <person name="Hammon N."/>
            <person name="Deshpande S."/>
            <person name="Cheng J.F."/>
            <person name="Pitluck S."/>
            <person name="Liolios K."/>
            <person name="Pagani I."/>
            <person name="Ivanova N."/>
            <person name="Huntemann M."/>
            <person name="Mavromatis K."/>
            <person name="Ovchinikova G."/>
            <person name="Pati A."/>
            <person name="Tapia R."/>
            <person name="Han C."/>
            <person name="Goodwin L."/>
            <person name="Chen A."/>
            <person name="Palaniappan K."/>
            <person name="Land M."/>
            <person name="Hauser L."/>
            <person name="Ngatchou-Djao O.D."/>
            <person name="Rohde M."/>
            <person name="Pukall R."/>
            <person name="Spring S."/>
            <person name="Abt B."/>
            <person name="Goker M."/>
            <person name="Detter J.C."/>
            <person name="Woyke T."/>
            <person name="Bristow J."/>
            <person name="Markowitz V."/>
            <person name="Hugenholtz P."/>
            <person name="Eisen J.A."/>
            <person name="Kyrpides N.C."/>
            <person name="Klenk H.P."/>
            <person name="Lapidus A."/>
        </authorList>
    </citation>
    <scope>NUCLEOTIDE SEQUENCE [LARGE SCALE GENOMIC DNA]</scope>
    <source>
        <strain evidence="2">DSM 15567 / CIP 107919 / 50-1 BON</strain>
    </source>
</reference>
<dbReference type="Proteomes" id="UP000008457">
    <property type="component" value="Chromosome"/>
</dbReference>
<protein>
    <submittedName>
        <fullName evidence="1">Uncharacterized protein</fullName>
    </submittedName>
</protein>
<proteinExistence type="predicted"/>
<dbReference type="KEGG" id="mas:Mahau_0094"/>
<sequence length="51" mass="5930">MRLYAGVVSSIVNRVGSQFIRLIFTDGRVLQDYYGKKVTVTRLSDRPFYEN</sequence>
<evidence type="ECO:0000313" key="1">
    <source>
        <dbReference type="EMBL" id="AEE95317.1"/>
    </source>
</evidence>
<gene>
    <name evidence="1" type="ordered locus">Mahau_0094</name>
</gene>
<accession>F3ZVG7</accession>
<dbReference type="HOGENOM" id="CLU_3100522_0_0_9"/>
<name>F3ZVG7_MAHA5</name>
<dbReference type="RefSeq" id="WP_013779751.1">
    <property type="nucleotide sequence ID" value="NC_015520.1"/>
</dbReference>
<evidence type="ECO:0000313" key="2">
    <source>
        <dbReference type="Proteomes" id="UP000008457"/>
    </source>
</evidence>
<dbReference type="STRING" id="697281.Mahau_0094"/>
<reference evidence="2" key="1">
    <citation type="submission" date="2010-11" db="EMBL/GenBank/DDBJ databases">
        <title>The complete genome of Mahella australiensis DSM 15567.</title>
        <authorList>
            <consortium name="US DOE Joint Genome Institute (JGI-PGF)"/>
            <person name="Lucas S."/>
            <person name="Copeland A."/>
            <person name="Lapidus A."/>
            <person name="Bruce D."/>
            <person name="Goodwin L."/>
            <person name="Pitluck S."/>
            <person name="Kyrpides N."/>
            <person name="Mavromatis K."/>
            <person name="Pagani I."/>
            <person name="Ivanova N."/>
            <person name="Teshima H."/>
            <person name="Brettin T."/>
            <person name="Detter J.C."/>
            <person name="Han C."/>
            <person name="Tapia R."/>
            <person name="Land M."/>
            <person name="Hauser L."/>
            <person name="Markowitz V."/>
            <person name="Cheng J.-F."/>
            <person name="Hugenholtz P."/>
            <person name="Woyke T."/>
            <person name="Wu D."/>
            <person name="Spring S."/>
            <person name="Pukall R."/>
            <person name="Steenblock K."/>
            <person name="Schneider S."/>
            <person name="Klenk H.-P."/>
            <person name="Eisen J.A."/>
        </authorList>
    </citation>
    <scope>NUCLEOTIDE SEQUENCE [LARGE SCALE GENOMIC DNA]</scope>
    <source>
        <strain evidence="2">DSM 15567 / CIP 107919 / 50-1 BON</strain>
    </source>
</reference>
<organism evidence="1 2">
    <name type="scientific">Mahella australiensis (strain DSM 15567 / CIP 107919 / 50-1 BON)</name>
    <dbReference type="NCBI Taxonomy" id="697281"/>
    <lineage>
        <taxon>Bacteria</taxon>
        <taxon>Bacillati</taxon>
        <taxon>Bacillota</taxon>
        <taxon>Clostridia</taxon>
        <taxon>Thermoanaerobacterales</taxon>
        <taxon>Thermoanaerobacterales Family IV. Incertae Sedis</taxon>
        <taxon>Mahella</taxon>
    </lineage>
</organism>
<keyword evidence="2" id="KW-1185">Reference proteome</keyword>
<dbReference type="AlphaFoldDB" id="F3ZVG7"/>
<dbReference type="EMBL" id="CP002360">
    <property type="protein sequence ID" value="AEE95317.1"/>
    <property type="molecule type" value="Genomic_DNA"/>
</dbReference>